<organism evidence="1 2">
    <name type="scientific">Eiseniibacteriota bacterium</name>
    <dbReference type="NCBI Taxonomy" id="2212470"/>
    <lineage>
        <taxon>Bacteria</taxon>
        <taxon>Candidatus Eiseniibacteriota</taxon>
    </lineage>
</organism>
<evidence type="ECO:0000313" key="1">
    <source>
        <dbReference type="EMBL" id="TMQ70462.1"/>
    </source>
</evidence>
<accession>A0A538U3K2</accession>
<evidence type="ECO:0000313" key="2">
    <source>
        <dbReference type="Proteomes" id="UP000319771"/>
    </source>
</evidence>
<comment type="caution">
    <text evidence="1">The sequence shown here is derived from an EMBL/GenBank/DDBJ whole genome shotgun (WGS) entry which is preliminary data.</text>
</comment>
<protein>
    <submittedName>
        <fullName evidence="1">Uncharacterized protein</fullName>
    </submittedName>
</protein>
<dbReference type="EMBL" id="VBPB01000223">
    <property type="protein sequence ID" value="TMQ70462.1"/>
    <property type="molecule type" value="Genomic_DNA"/>
</dbReference>
<proteinExistence type="predicted"/>
<dbReference type="AlphaFoldDB" id="A0A538U3K2"/>
<name>A0A538U3K2_UNCEI</name>
<reference evidence="1 2" key="1">
    <citation type="journal article" date="2019" name="Nat. Microbiol.">
        <title>Mediterranean grassland soil C-N compound turnover is dependent on rainfall and depth, and is mediated by genomically divergent microorganisms.</title>
        <authorList>
            <person name="Diamond S."/>
            <person name="Andeer P.F."/>
            <person name="Li Z."/>
            <person name="Crits-Christoph A."/>
            <person name="Burstein D."/>
            <person name="Anantharaman K."/>
            <person name="Lane K.R."/>
            <person name="Thomas B.C."/>
            <person name="Pan C."/>
            <person name="Northen T.R."/>
            <person name="Banfield J.F."/>
        </authorList>
    </citation>
    <scope>NUCLEOTIDE SEQUENCE [LARGE SCALE GENOMIC DNA]</scope>
    <source>
        <strain evidence="1">WS_11</strain>
    </source>
</reference>
<dbReference type="Proteomes" id="UP000319771">
    <property type="component" value="Unassembled WGS sequence"/>
</dbReference>
<sequence length="208" mass="22688">MRRFILITLAAVFATGGALLGYRAWHGYSDLKSSEAASKDSYAVTIDALAAIQDSLDAIALGDPAVHMLSNSLAKEQSLTAPVGHEALDRIAELRGSILRSKERINRLESDLKSRGIKVSGLQKLIANLRRTMVEKEGLIAQLTGTVDSLQAQVTNLAVEVHQAQEGLREREQTIEERRRELATVYYIAGGKKDLTDCSPRVTSTNPC</sequence>
<gene>
    <name evidence="1" type="ORF">E6K81_12575</name>
</gene>
<dbReference type="Gene3D" id="1.10.287.1490">
    <property type="match status" value="1"/>
</dbReference>